<dbReference type="PANTHER" id="PTHR36847:SF1">
    <property type="entry name" value="AMIDOLIGASE ENZYME"/>
    <property type="match status" value="1"/>
</dbReference>
<dbReference type="InterPro" id="IPR022025">
    <property type="entry name" value="Amidoligase_2"/>
</dbReference>
<dbReference type="EMBL" id="KE148150">
    <property type="protein sequence ID" value="EPE07597.1"/>
    <property type="molecule type" value="Genomic_DNA"/>
</dbReference>
<dbReference type="Pfam" id="PF12224">
    <property type="entry name" value="Amidoligase_2"/>
    <property type="match status" value="1"/>
</dbReference>
<dbReference type="eggNOG" id="ENOG502SUNA">
    <property type="taxonomic scope" value="Eukaryota"/>
</dbReference>
<evidence type="ECO:0000313" key="1">
    <source>
        <dbReference type="EMBL" id="EPE07597.1"/>
    </source>
</evidence>
<evidence type="ECO:0000313" key="2">
    <source>
        <dbReference type="Proteomes" id="UP000016923"/>
    </source>
</evidence>
<protein>
    <recommendedName>
        <fullName evidence="3">Amidoligase enzyme</fullName>
    </recommendedName>
</protein>
<organism evidence="1 2">
    <name type="scientific">Ophiostoma piceae (strain UAMH 11346)</name>
    <name type="common">Sap stain fungus</name>
    <dbReference type="NCBI Taxonomy" id="1262450"/>
    <lineage>
        <taxon>Eukaryota</taxon>
        <taxon>Fungi</taxon>
        <taxon>Dikarya</taxon>
        <taxon>Ascomycota</taxon>
        <taxon>Pezizomycotina</taxon>
        <taxon>Sordariomycetes</taxon>
        <taxon>Sordariomycetidae</taxon>
        <taxon>Ophiostomatales</taxon>
        <taxon>Ophiostomataceae</taxon>
        <taxon>Ophiostoma</taxon>
    </lineage>
</organism>
<dbReference type="STRING" id="1262450.S3C471"/>
<dbReference type="Proteomes" id="UP000016923">
    <property type="component" value="Unassembled WGS sequence"/>
</dbReference>
<evidence type="ECO:0008006" key="3">
    <source>
        <dbReference type="Google" id="ProtNLM"/>
    </source>
</evidence>
<proteinExistence type="predicted"/>
<keyword evidence="2" id="KW-1185">Reference proteome</keyword>
<dbReference type="VEuPathDB" id="FungiDB:F503_00319"/>
<reference evidence="1 2" key="1">
    <citation type="journal article" date="2013" name="BMC Genomics">
        <title>The genome and transcriptome of the pine saprophyte Ophiostoma piceae, and a comparison with the bark beetle-associated pine pathogen Grosmannia clavigera.</title>
        <authorList>
            <person name="Haridas S."/>
            <person name="Wang Y."/>
            <person name="Lim L."/>
            <person name="Massoumi Alamouti S."/>
            <person name="Jackman S."/>
            <person name="Docking R."/>
            <person name="Robertson G."/>
            <person name="Birol I."/>
            <person name="Bohlmann J."/>
            <person name="Breuil C."/>
        </authorList>
    </citation>
    <scope>NUCLEOTIDE SEQUENCE [LARGE SCALE GENOMIC DNA]</scope>
    <source>
        <strain evidence="1 2">UAMH 11346</strain>
    </source>
</reference>
<gene>
    <name evidence="1" type="ORF">F503_00319</name>
</gene>
<dbReference type="AlphaFoldDB" id="S3C471"/>
<name>S3C471_OPHP1</name>
<dbReference type="HOGENOM" id="CLU_032938_0_0_1"/>
<dbReference type="PANTHER" id="PTHR36847">
    <property type="entry name" value="AMIDOLIGASE ENZYME"/>
    <property type="match status" value="1"/>
</dbReference>
<sequence length="453" mass="50808">MPSVVPINLEKFAAGQPTGPDTVGDLCLGTEFKFLMLGLPRSEIDTTSPGSLLGCCQISSDDNRRMAHAALARAIGMRTEKDSSLAAAEGTKLVQPQAVSKPDIVEGGLDEKDYWPTHWIVKKANSVEHRPEDPRPDSRCTNGVAVSVELNSPKLAWKDTSVPPLVSKVLSRVRRFPTHVNYTCDVHVHIGRCDGTAFTLLTLKKLATVFWLAEPVIRSVRDPHSPNFTNKYTWGFEQRQYSRLALAIEGRHPASDPVTVAQDVLVRIRSGPGDPENVAEWYQYMDGVGSSETQYEALRAIWRCTSSQELGLLLSGSQREHRRLGFNFSAFGGEDERSRTNPRTIEYRILEGTLRDDLVQGWLQICGKLVELGMKGRQTDFHDIVQYLLSQQSTYEDFRLNRDLSPSWMFGPCGWRAQPSRSVLFAEFMERIGVSQAAYGPFQDKIQKEYRSV</sequence>
<dbReference type="OrthoDB" id="412402at2759"/>
<accession>S3C471</accession>